<feature type="compositionally biased region" description="Polar residues" evidence="5">
    <location>
        <begin position="699"/>
        <end position="717"/>
    </location>
</feature>
<dbReference type="PANTHER" id="PTHR43102">
    <property type="entry name" value="SLR1143 PROTEIN"/>
    <property type="match status" value="1"/>
</dbReference>
<dbReference type="PANTHER" id="PTHR43102:SF2">
    <property type="entry name" value="GAF DOMAIN-CONTAINING PROTEIN"/>
    <property type="match status" value="1"/>
</dbReference>
<organism evidence="7 8">
    <name type="scientific">Phytophthora pseudosyringae</name>
    <dbReference type="NCBI Taxonomy" id="221518"/>
    <lineage>
        <taxon>Eukaryota</taxon>
        <taxon>Sar</taxon>
        <taxon>Stramenopiles</taxon>
        <taxon>Oomycota</taxon>
        <taxon>Peronosporomycetes</taxon>
        <taxon>Peronosporales</taxon>
        <taxon>Peronosporaceae</taxon>
        <taxon>Phytophthora</taxon>
    </lineage>
</organism>
<protein>
    <recommendedName>
        <fullName evidence="6">FYVE-type domain-containing protein</fullName>
    </recommendedName>
</protein>
<evidence type="ECO:0000313" key="7">
    <source>
        <dbReference type="EMBL" id="KAG7381953.1"/>
    </source>
</evidence>
<dbReference type="Proteomes" id="UP000694044">
    <property type="component" value="Unassembled WGS sequence"/>
</dbReference>
<dbReference type="InterPro" id="IPR017455">
    <property type="entry name" value="Znf_FYVE-rel"/>
</dbReference>
<dbReference type="PROSITE" id="PS50178">
    <property type="entry name" value="ZF_FYVE"/>
    <property type="match status" value="1"/>
</dbReference>
<dbReference type="OrthoDB" id="10018316at2759"/>
<sequence>MSKRSETTAAQKEFAARRVQAIEQVAVGDAGDRSSFRPGNVSKRAMEFPVKTDFFPQVRLTAEERRRYVATGERGAKALRNSMKTLDWKKTMEKDGVTYAQAHCIEGSGSAPTSPCETTTAASKTNDDEPQTTASACLMMSATAFAAGTISEALEALASPVTEDYRRAMHFLHGPRFVDGVCLHTIAGAAPNNGPSSAKSNSQAFTTVKWAAFDDGKALNSAASPAGTDYCFLEHSGIHRGDPIGNDDADGSELELFGFSIQESIAREGEVPSLAGVGLARGHLHRTGILILPTDRSDVVQVTSILQMRMAEGTSLGAANDGHASSSGKASALALARRMCRRVAAVGRLDLLLERRRLNKLEHLPRADWVADEARKACAVCVKPFALRRRKHHCRHCGEVVCASCAPAREVDTDANATTNVRICTACVVQSRTGSQASGGYGIFVYHLRDTGSAPSSPSSTSSSASPPNNNAEIDTRPKSLSSGSSTFSISSDSQMSARLTRAGYADGAIRLYDYEDDQHLEVSSSNSSSYSLSEFDSFESLVAAPPSNQNETNCHHTQRRQRRGSGHCSVGSPQSVGRSPEPSGDLLERIRGMKADLSTLTTSYRHFSNGSAPNSFVDEGLAVPGALRSALNILEADVEPHRARRRRTRSGNAESSMDIDFINSSEQFTLLCPETLSRQWRTRTSSRVRQDAGEKSHLSASMSNMSFVSTLSNSTMLGDDEDPEQRESQGLERRDAGPGERGGNHAELQALRQQVEGLHRSLAAATSQLDSIRTQRAPGQSQQQQQQHPVDPVAARHHAIYGLLVEELHEIMGLPRPSREH</sequence>
<feature type="region of interest" description="Disordered" evidence="5">
    <location>
        <begin position="681"/>
        <end position="745"/>
    </location>
</feature>
<comment type="caution">
    <text evidence="7">The sequence shown here is derived from an EMBL/GenBank/DDBJ whole genome shotgun (WGS) entry which is preliminary data.</text>
</comment>
<feature type="region of interest" description="Disordered" evidence="5">
    <location>
        <begin position="772"/>
        <end position="794"/>
    </location>
</feature>
<dbReference type="GO" id="GO:0008270">
    <property type="term" value="F:zinc ion binding"/>
    <property type="evidence" value="ECO:0007669"/>
    <property type="project" value="UniProtKB-KW"/>
</dbReference>
<evidence type="ECO:0000256" key="4">
    <source>
        <dbReference type="PROSITE-ProRule" id="PRU00091"/>
    </source>
</evidence>
<accession>A0A8T1VPG8</accession>
<dbReference type="CDD" id="cd00065">
    <property type="entry name" value="FYVE_like_SF"/>
    <property type="match status" value="1"/>
</dbReference>
<dbReference type="InterPro" id="IPR000306">
    <property type="entry name" value="Znf_FYVE"/>
</dbReference>
<name>A0A8T1VPG8_9STRA</name>
<evidence type="ECO:0000256" key="3">
    <source>
        <dbReference type="ARBA" id="ARBA00022833"/>
    </source>
</evidence>
<feature type="compositionally biased region" description="Low complexity" evidence="5">
    <location>
        <begin position="480"/>
        <end position="494"/>
    </location>
</feature>
<feature type="region of interest" description="Disordered" evidence="5">
    <location>
        <begin position="454"/>
        <end position="494"/>
    </location>
</feature>
<keyword evidence="1" id="KW-0479">Metal-binding</keyword>
<feature type="compositionally biased region" description="Basic and acidic residues" evidence="5">
    <location>
        <begin position="689"/>
        <end position="698"/>
    </location>
</feature>
<feature type="compositionally biased region" description="Polar residues" evidence="5">
    <location>
        <begin position="110"/>
        <end position="124"/>
    </location>
</feature>
<keyword evidence="2 4" id="KW-0863">Zinc-finger</keyword>
<proteinExistence type="predicted"/>
<keyword evidence="8" id="KW-1185">Reference proteome</keyword>
<keyword evidence="3" id="KW-0862">Zinc</keyword>
<dbReference type="SMART" id="SM00064">
    <property type="entry name" value="FYVE"/>
    <property type="match status" value="1"/>
</dbReference>
<feature type="compositionally biased region" description="Basic residues" evidence="5">
    <location>
        <begin position="557"/>
        <end position="566"/>
    </location>
</feature>
<gene>
    <name evidence="7" type="ORF">PHYPSEUDO_005424</name>
</gene>
<feature type="compositionally biased region" description="Basic and acidic residues" evidence="5">
    <location>
        <begin position="726"/>
        <end position="745"/>
    </location>
</feature>
<feature type="region of interest" description="Disordered" evidence="5">
    <location>
        <begin position="108"/>
        <end position="130"/>
    </location>
</feature>
<evidence type="ECO:0000256" key="2">
    <source>
        <dbReference type="ARBA" id="ARBA00022771"/>
    </source>
</evidence>
<dbReference type="Pfam" id="PF01363">
    <property type="entry name" value="FYVE"/>
    <property type="match status" value="1"/>
</dbReference>
<evidence type="ECO:0000256" key="5">
    <source>
        <dbReference type="SAM" id="MobiDB-lite"/>
    </source>
</evidence>
<evidence type="ECO:0000256" key="1">
    <source>
        <dbReference type="ARBA" id="ARBA00022723"/>
    </source>
</evidence>
<evidence type="ECO:0000259" key="6">
    <source>
        <dbReference type="PROSITE" id="PS50178"/>
    </source>
</evidence>
<dbReference type="AlphaFoldDB" id="A0A8T1VPG8"/>
<evidence type="ECO:0000313" key="8">
    <source>
        <dbReference type="Proteomes" id="UP000694044"/>
    </source>
</evidence>
<dbReference type="EMBL" id="JAGDFM010000225">
    <property type="protein sequence ID" value="KAG7381953.1"/>
    <property type="molecule type" value="Genomic_DNA"/>
</dbReference>
<feature type="region of interest" description="Disordered" evidence="5">
    <location>
        <begin position="545"/>
        <end position="587"/>
    </location>
</feature>
<reference evidence="7" key="1">
    <citation type="submission" date="2021-02" db="EMBL/GenBank/DDBJ databases">
        <authorList>
            <person name="Palmer J.M."/>
        </authorList>
    </citation>
    <scope>NUCLEOTIDE SEQUENCE</scope>
    <source>
        <strain evidence="7">SCRP734</strain>
    </source>
</reference>
<feature type="compositionally biased region" description="Low complexity" evidence="5">
    <location>
        <begin position="454"/>
        <end position="472"/>
    </location>
</feature>
<feature type="domain" description="FYVE-type" evidence="6">
    <location>
        <begin position="372"/>
        <end position="432"/>
    </location>
</feature>